<name>A0AAE1NS15_9EUCA</name>
<organism evidence="1 2">
    <name type="scientific">Petrolisthes manimaculis</name>
    <dbReference type="NCBI Taxonomy" id="1843537"/>
    <lineage>
        <taxon>Eukaryota</taxon>
        <taxon>Metazoa</taxon>
        <taxon>Ecdysozoa</taxon>
        <taxon>Arthropoda</taxon>
        <taxon>Crustacea</taxon>
        <taxon>Multicrustacea</taxon>
        <taxon>Malacostraca</taxon>
        <taxon>Eumalacostraca</taxon>
        <taxon>Eucarida</taxon>
        <taxon>Decapoda</taxon>
        <taxon>Pleocyemata</taxon>
        <taxon>Anomura</taxon>
        <taxon>Galatheoidea</taxon>
        <taxon>Porcellanidae</taxon>
        <taxon>Petrolisthes</taxon>
    </lineage>
</organism>
<sequence length="93" mass="10534">MPVIRSRRKATEVSPSIEVVEEETASVTLPNSTQNVQELKRECGGGDEAAVVDYIKGGPKFNLRCKIFRKGEMPRHFFDFMLDNGTLRHLKII</sequence>
<reference evidence="1" key="1">
    <citation type="submission" date="2023-11" db="EMBL/GenBank/DDBJ databases">
        <title>Genome assemblies of two species of porcelain crab, Petrolisthes cinctipes and Petrolisthes manimaculis (Anomura: Porcellanidae).</title>
        <authorList>
            <person name="Angst P."/>
        </authorList>
    </citation>
    <scope>NUCLEOTIDE SEQUENCE</scope>
    <source>
        <strain evidence="1">PB745_02</strain>
        <tissue evidence="1">Gill</tissue>
    </source>
</reference>
<dbReference type="AlphaFoldDB" id="A0AAE1NS15"/>
<gene>
    <name evidence="1" type="ORF">Pmani_032265</name>
</gene>
<comment type="caution">
    <text evidence="1">The sequence shown here is derived from an EMBL/GenBank/DDBJ whole genome shotgun (WGS) entry which is preliminary data.</text>
</comment>
<dbReference type="Proteomes" id="UP001292094">
    <property type="component" value="Unassembled WGS sequence"/>
</dbReference>
<dbReference type="EMBL" id="JAWZYT010004135">
    <property type="protein sequence ID" value="KAK4295155.1"/>
    <property type="molecule type" value="Genomic_DNA"/>
</dbReference>
<accession>A0AAE1NS15</accession>
<evidence type="ECO:0000313" key="2">
    <source>
        <dbReference type="Proteomes" id="UP001292094"/>
    </source>
</evidence>
<keyword evidence="2" id="KW-1185">Reference proteome</keyword>
<proteinExistence type="predicted"/>
<protein>
    <submittedName>
        <fullName evidence="1">Uncharacterized protein</fullName>
    </submittedName>
</protein>
<evidence type="ECO:0000313" key="1">
    <source>
        <dbReference type="EMBL" id="KAK4295155.1"/>
    </source>
</evidence>